<feature type="compositionally biased region" description="Basic and acidic residues" evidence="1">
    <location>
        <begin position="11"/>
        <end position="24"/>
    </location>
</feature>
<reference evidence="4" key="1">
    <citation type="journal article" date="2019" name="Int. J. Syst. Evol. Microbiol.">
        <title>The Global Catalogue of Microorganisms (GCM) 10K type strain sequencing project: providing services to taxonomists for standard genome sequencing and annotation.</title>
        <authorList>
            <consortium name="The Broad Institute Genomics Platform"/>
            <consortium name="The Broad Institute Genome Sequencing Center for Infectious Disease"/>
            <person name="Wu L."/>
            <person name="Ma J."/>
        </authorList>
    </citation>
    <scope>NUCLEOTIDE SEQUENCE [LARGE SCALE GENOMIC DNA]</scope>
    <source>
        <strain evidence="4">JCM 18126</strain>
    </source>
</reference>
<protein>
    <submittedName>
        <fullName evidence="3">Class I SAM-dependent methyltransferase</fullName>
    </submittedName>
</protein>
<feature type="region of interest" description="Disordered" evidence="1">
    <location>
        <begin position="1"/>
        <end position="24"/>
    </location>
</feature>
<dbReference type="Gene3D" id="3.40.50.150">
    <property type="entry name" value="Vaccinia Virus protein VP39"/>
    <property type="match status" value="1"/>
</dbReference>
<dbReference type="RefSeq" id="WP_345710618.1">
    <property type="nucleotide sequence ID" value="NZ_BAABIL010000040.1"/>
</dbReference>
<feature type="domain" description="Methyltransferase type 11" evidence="2">
    <location>
        <begin position="65"/>
        <end position="158"/>
    </location>
</feature>
<sequence>MTGPDDPADDPATRTRDAWERASHKHVREHDDLLAEARRVRLLPVEEELLAPVLAHRPHVLHPQSGHGLDDVALVRAGARSVLGLDYSRTAVTAAQRRADALAVPCRYVVAELPPLPVDDACADLVYTGKGALIWLPDLEAWAAEVARVLRPGGHLFVHEQHPMVPLWSWDEDEARIRPDRSYFARSHVNDTFPALGAVERQHTLAEIVVAVGRAGLQLLDLVEHPEPFWKPTGTRAEAWGGRLPNTVSLLARRG</sequence>
<evidence type="ECO:0000259" key="2">
    <source>
        <dbReference type="Pfam" id="PF08241"/>
    </source>
</evidence>
<dbReference type="CDD" id="cd02440">
    <property type="entry name" value="AdoMet_MTases"/>
    <property type="match status" value="1"/>
</dbReference>
<dbReference type="GO" id="GO:0008168">
    <property type="term" value="F:methyltransferase activity"/>
    <property type="evidence" value="ECO:0007669"/>
    <property type="project" value="UniProtKB-KW"/>
</dbReference>
<dbReference type="GO" id="GO:0032259">
    <property type="term" value="P:methylation"/>
    <property type="evidence" value="ECO:0007669"/>
    <property type="project" value="UniProtKB-KW"/>
</dbReference>
<evidence type="ECO:0000313" key="3">
    <source>
        <dbReference type="EMBL" id="GAA4963747.1"/>
    </source>
</evidence>
<dbReference type="SUPFAM" id="SSF53335">
    <property type="entry name" value="S-adenosyl-L-methionine-dependent methyltransferases"/>
    <property type="match status" value="1"/>
</dbReference>
<dbReference type="Proteomes" id="UP001501195">
    <property type="component" value="Unassembled WGS sequence"/>
</dbReference>
<keyword evidence="4" id="KW-1185">Reference proteome</keyword>
<accession>A0ABP9H8A0</accession>
<dbReference type="EMBL" id="BAABIL010000040">
    <property type="protein sequence ID" value="GAA4963747.1"/>
    <property type="molecule type" value="Genomic_DNA"/>
</dbReference>
<dbReference type="InterPro" id="IPR029063">
    <property type="entry name" value="SAM-dependent_MTases_sf"/>
</dbReference>
<name>A0ABP9H8A0_9ACTN</name>
<evidence type="ECO:0000256" key="1">
    <source>
        <dbReference type="SAM" id="MobiDB-lite"/>
    </source>
</evidence>
<keyword evidence="3" id="KW-0489">Methyltransferase</keyword>
<comment type="caution">
    <text evidence="3">The sequence shown here is derived from an EMBL/GenBank/DDBJ whole genome shotgun (WGS) entry which is preliminary data.</text>
</comment>
<evidence type="ECO:0000313" key="4">
    <source>
        <dbReference type="Proteomes" id="UP001501195"/>
    </source>
</evidence>
<proteinExistence type="predicted"/>
<organism evidence="3 4">
    <name type="scientific">Kineococcus glutinatus</name>
    <dbReference type="NCBI Taxonomy" id="1070872"/>
    <lineage>
        <taxon>Bacteria</taxon>
        <taxon>Bacillati</taxon>
        <taxon>Actinomycetota</taxon>
        <taxon>Actinomycetes</taxon>
        <taxon>Kineosporiales</taxon>
        <taxon>Kineosporiaceae</taxon>
        <taxon>Kineococcus</taxon>
    </lineage>
</organism>
<dbReference type="InterPro" id="IPR013216">
    <property type="entry name" value="Methyltransf_11"/>
</dbReference>
<gene>
    <name evidence="3" type="ORF">GCM10023225_03770</name>
</gene>
<dbReference type="Pfam" id="PF08241">
    <property type="entry name" value="Methyltransf_11"/>
    <property type="match status" value="1"/>
</dbReference>
<keyword evidence="3" id="KW-0808">Transferase</keyword>